<dbReference type="AlphaFoldDB" id="A0A495IBS2"/>
<evidence type="ECO:0000313" key="1">
    <source>
        <dbReference type="EMBL" id="RKR73444.1"/>
    </source>
</evidence>
<dbReference type="RefSeq" id="WP_121368309.1">
    <property type="nucleotide sequence ID" value="NZ_RBKS01000001.1"/>
</dbReference>
<organism evidence="1 2">
    <name type="scientific">Frondihabitans australicus</name>
    <dbReference type="NCBI Taxonomy" id="386892"/>
    <lineage>
        <taxon>Bacteria</taxon>
        <taxon>Bacillati</taxon>
        <taxon>Actinomycetota</taxon>
        <taxon>Actinomycetes</taxon>
        <taxon>Micrococcales</taxon>
        <taxon>Microbacteriaceae</taxon>
        <taxon>Frondihabitans</taxon>
    </lineage>
</organism>
<keyword evidence="2" id="KW-1185">Reference proteome</keyword>
<name>A0A495IBS2_9MICO</name>
<accession>A0A495IBS2</accession>
<dbReference type="OrthoDB" id="9765195at2"/>
<gene>
    <name evidence="1" type="ORF">C8E83_0537</name>
</gene>
<evidence type="ECO:0000313" key="2">
    <source>
        <dbReference type="Proteomes" id="UP000280008"/>
    </source>
</evidence>
<reference evidence="1 2" key="1">
    <citation type="submission" date="2018-10" db="EMBL/GenBank/DDBJ databases">
        <title>Sequencing the genomes of 1000 actinobacteria strains.</title>
        <authorList>
            <person name="Klenk H.-P."/>
        </authorList>
    </citation>
    <scope>NUCLEOTIDE SEQUENCE [LARGE SCALE GENOMIC DNA]</scope>
    <source>
        <strain evidence="1 2">DSM 17894</strain>
    </source>
</reference>
<protein>
    <submittedName>
        <fullName evidence="1">Glycosyl hydrolase family 1</fullName>
    </submittedName>
</protein>
<keyword evidence="1" id="KW-0378">Hydrolase</keyword>
<dbReference type="Proteomes" id="UP000280008">
    <property type="component" value="Unassembled WGS sequence"/>
</dbReference>
<proteinExistence type="predicted"/>
<dbReference type="GO" id="GO:0005975">
    <property type="term" value="P:carbohydrate metabolic process"/>
    <property type="evidence" value="ECO:0007669"/>
    <property type="project" value="InterPro"/>
</dbReference>
<dbReference type="SUPFAM" id="SSF51445">
    <property type="entry name" value="(Trans)glycosidases"/>
    <property type="match status" value="1"/>
</dbReference>
<dbReference type="InterPro" id="IPR001360">
    <property type="entry name" value="Glyco_hydro_1"/>
</dbReference>
<sequence length="465" mass="49770">MSATPVGGGRRSDIAGSEAFRAGALTWILGIEDTCVYPPSRFDMSPLDEHALTGHDEHWRDDLDLARSLGATALRYGVDWPLVHTAPGEFDWSRLDERLAYAHEIGLTVIADLVHYGTPTWLDGSFADPGYADAIASFAGAFAARYRGVVDHLTPCNEPITTASFAGLRGVWPPALTGWAGWVSVVLGIADGVVATVDAVRRANPEVVVVQVEASSIFRAGHADLDDHARLLTELGTLPTDLVLGLVDATHPSWAWLLSQGADPSRLAALQARAQELAALAPVIDVLGVNYYPDLSPRTLVQDGPRVAQIATNDWADGLRESLTAFGAKYGLPMIVTETSIEGDDDLRAAWVRDSAREVAELAAEGLDIRGYTWWPLFDFVDWSYASGGRNVEEFEIPASVVAARQAVGPDGTVPKEPYLRRMGIVRLEEGPDGDLRRVPTAAAAEFARAAGASAPMAPRSSVAG</sequence>
<dbReference type="Pfam" id="PF00232">
    <property type="entry name" value="Glyco_hydro_1"/>
    <property type="match status" value="1"/>
</dbReference>
<dbReference type="InterPro" id="IPR017853">
    <property type="entry name" value="GH"/>
</dbReference>
<dbReference type="GO" id="GO:0004553">
    <property type="term" value="F:hydrolase activity, hydrolyzing O-glycosyl compounds"/>
    <property type="evidence" value="ECO:0007669"/>
    <property type="project" value="InterPro"/>
</dbReference>
<dbReference type="EMBL" id="RBKS01000001">
    <property type="protein sequence ID" value="RKR73444.1"/>
    <property type="molecule type" value="Genomic_DNA"/>
</dbReference>
<comment type="caution">
    <text evidence="1">The sequence shown here is derived from an EMBL/GenBank/DDBJ whole genome shotgun (WGS) entry which is preliminary data.</text>
</comment>
<dbReference type="Gene3D" id="3.20.20.80">
    <property type="entry name" value="Glycosidases"/>
    <property type="match status" value="1"/>
</dbReference>